<accession>A0ACC2T3F1</accession>
<comment type="caution">
    <text evidence="1">The sequence shown here is derived from an EMBL/GenBank/DDBJ whole genome shotgun (WGS) entry which is preliminary data.</text>
</comment>
<evidence type="ECO:0000313" key="1">
    <source>
        <dbReference type="EMBL" id="KAJ9069138.1"/>
    </source>
</evidence>
<proteinExistence type="predicted"/>
<protein>
    <submittedName>
        <fullName evidence="1">Uncharacterized protein</fullName>
    </submittedName>
</protein>
<gene>
    <name evidence="1" type="ORF">DSO57_1021670</name>
</gene>
<organism evidence="1 2">
    <name type="scientific">Entomophthora muscae</name>
    <dbReference type="NCBI Taxonomy" id="34485"/>
    <lineage>
        <taxon>Eukaryota</taxon>
        <taxon>Fungi</taxon>
        <taxon>Fungi incertae sedis</taxon>
        <taxon>Zoopagomycota</taxon>
        <taxon>Entomophthoromycotina</taxon>
        <taxon>Entomophthoromycetes</taxon>
        <taxon>Entomophthorales</taxon>
        <taxon>Entomophthoraceae</taxon>
        <taxon>Entomophthora</taxon>
    </lineage>
</organism>
<sequence length="569" mass="62331">MGKKDKSINPADAHRRAQHKKEVKKNKLERKKLRDQLLLQKDPTKIAADIAKYTRLDEEGRLDAAGKQKLQRLIAGKQKIEEARKEETKTSKSAEESSKLPKDPTRSVHYHPTLNPYGIPPPGQAYQEIGNFRFVFLINSEGSNDRIENQVENGSKNEGIIYPLLKLKDTAFLTFLKAVKIPVKVIVIHFLIPRILIKNEVVSDTGIKLPDEGPESTLKNSDNIGEKDESNGDIPSKAIAAQMQNESNMPPLPPGAPPSFALTPIPGLDYLPSLPMNPPPPTALLPRPHFPHPAHINQMRPDVHATIPGIPAPPHHFIPNYGPPQPMAGFPHFSPFQGQLPPHMPTGPIPIHNQMFHPSHFHAPPNFQIPPPPVGGPPLRPPKIQARQNYRPPHDTSTQPKGQVDILSNPAETYMRTSSNSSNPPRAPPTHPAINPLASAEGAVISAEPKLRDLKKELTSLVPTSLLRKRTKTVSNQVPTSVEPKESIVPDMTPSLSSSHSVSIKLFRPKINAAPDLGDEDSEPSSSIPAAPLLASGLLFPSKPPPPPASANPPKDEYDAFMKEMEGLL</sequence>
<reference evidence="1" key="1">
    <citation type="submission" date="2022-04" db="EMBL/GenBank/DDBJ databases">
        <title>Genome of the entomopathogenic fungus Entomophthora muscae.</title>
        <authorList>
            <person name="Elya C."/>
            <person name="Lovett B.R."/>
            <person name="Lee E."/>
            <person name="Macias A.M."/>
            <person name="Hajek A.E."/>
            <person name="De Bivort B.L."/>
            <person name="Kasson M.T."/>
            <person name="De Fine Licht H.H."/>
            <person name="Stajich J.E."/>
        </authorList>
    </citation>
    <scope>NUCLEOTIDE SEQUENCE</scope>
    <source>
        <strain evidence="1">Berkeley</strain>
    </source>
</reference>
<evidence type="ECO:0000313" key="2">
    <source>
        <dbReference type="Proteomes" id="UP001165960"/>
    </source>
</evidence>
<dbReference type="EMBL" id="QTSX02003656">
    <property type="protein sequence ID" value="KAJ9069138.1"/>
    <property type="molecule type" value="Genomic_DNA"/>
</dbReference>
<dbReference type="Proteomes" id="UP001165960">
    <property type="component" value="Unassembled WGS sequence"/>
</dbReference>
<keyword evidence="2" id="KW-1185">Reference proteome</keyword>
<name>A0ACC2T3F1_9FUNG</name>